<keyword evidence="2" id="KW-0479">Metal-binding</keyword>
<dbReference type="Pfam" id="PF02633">
    <property type="entry name" value="Creatininase"/>
    <property type="match status" value="1"/>
</dbReference>
<proteinExistence type="inferred from homology"/>
<evidence type="ECO:0000256" key="5">
    <source>
        <dbReference type="ARBA" id="ARBA00024029"/>
    </source>
</evidence>
<keyword evidence="4" id="KW-0862">Zinc</keyword>
<organism evidence="6 7">
    <name type="scientific">Cohaesibacter marisflavi</name>
    <dbReference type="NCBI Taxonomy" id="655353"/>
    <lineage>
        <taxon>Bacteria</taxon>
        <taxon>Pseudomonadati</taxon>
        <taxon>Pseudomonadota</taxon>
        <taxon>Alphaproteobacteria</taxon>
        <taxon>Hyphomicrobiales</taxon>
        <taxon>Cohaesibacteraceae</taxon>
    </lineage>
</organism>
<dbReference type="AlphaFoldDB" id="A0A1I5LLK2"/>
<keyword evidence="3 6" id="KW-0378">Hydrolase</keyword>
<evidence type="ECO:0000313" key="7">
    <source>
        <dbReference type="Proteomes" id="UP000199236"/>
    </source>
</evidence>
<keyword evidence="7" id="KW-1185">Reference proteome</keyword>
<gene>
    <name evidence="6" type="ORF">SAMN04488056_11730</name>
</gene>
<dbReference type="OrthoDB" id="9801445at2"/>
<dbReference type="GO" id="GO:0016811">
    <property type="term" value="F:hydrolase activity, acting on carbon-nitrogen (but not peptide) bonds, in linear amides"/>
    <property type="evidence" value="ECO:0007669"/>
    <property type="project" value="TreeGrafter"/>
</dbReference>
<dbReference type="PANTHER" id="PTHR35005">
    <property type="entry name" value="3-DEHYDRO-SCYLLO-INOSOSE HYDROLASE"/>
    <property type="match status" value="1"/>
</dbReference>
<dbReference type="SUPFAM" id="SSF102215">
    <property type="entry name" value="Creatininase"/>
    <property type="match status" value="1"/>
</dbReference>
<protein>
    <submittedName>
        <fullName evidence="6">Creatinine amidohydrolase</fullName>
    </submittedName>
</protein>
<evidence type="ECO:0000256" key="3">
    <source>
        <dbReference type="ARBA" id="ARBA00022801"/>
    </source>
</evidence>
<dbReference type="InterPro" id="IPR024087">
    <property type="entry name" value="Creatininase-like_sf"/>
</dbReference>
<dbReference type="RefSeq" id="WP_090075313.1">
    <property type="nucleotide sequence ID" value="NZ_FOVR01000017.1"/>
</dbReference>
<dbReference type="Proteomes" id="UP000199236">
    <property type="component" value="Unassembled WGS sequence"/>
</dbReference>
<reference evidence="6 7" key="1">
    <citation type="submission" date="2016-10" db="EMBL/GenBank/DDBJ databases">
        <authorList>
            <person name="de Groot N.N."/>
        </authorList>
    </citation>
    <scope>NUCLEOTIDE SEQUENCE [LARGE SCALE GENOMIC DNA]</scope>
    <source>
        <strain evidence="6 7">CGMCC 1.9157</strain>
    </source>
</reference>
<dbReference type="GO" id="GO:0009231">
    <property type="term" value="P:riboflavin biosynthetic process"/>
    <property type="evidence" value="ECO:0007669"/>
    <property type="project" value="TreeGrafter"/>
</dbReference>
<evidence type="ECO:0000256" key="2">
    <source>
        <dbReference type="ARBA" id="ARBA00022723"/>
    </source>
</evidence>
<evidence type="ECO:0000256" key="4">
    <source>
        <dbReference type="ARBA" id="ARBA00022833"/>
    </source>
</evidence>
<accession>A0A1I5LLK2</accession>
<comment type="cofactor">
    <cofactor evidence="1">
        <name>Zn(2+)</name>
        <dbReference type="ChEBI" id="CHEBI:29105"/>
    </cofactor>
</comment>
<dbReference type="PANTHER" id="PTHR35005:SF1">
    <property type="entry name" value="2-AMINO-5-FORMYLAMINO-6-RIBOSYLAMINOPYRIMIDIN-4(3H)-ONE 5'-MONOPHOSPHATE DEFORMYLASE"/>
    <property type="match status" value="1"/>
</dbReference>
<dbReference type="Gene3D" id="3.40.50.10310">
    <property type="entry name" value="Creatininase"/>
    <property type="match status" value="1"/>
</dbReference>
<dbReference type="STRING" id="655353.SAMN04488056_11730"/>
<dbReference type="GO" id="GO:0046872">
    <property type="term" value="F:metal ion binding"/>
    <property type="evidence" value="ECO:0007669"/>
    <property type="project" value="UniProtKB-KW"/>
</dbReference>
<dbReference type="InterPro" id="IPR003785">
    <property type="entry name" value="Creatininase/forma_Hydrolase"/>
</dbReference>
<sequence>MTKTKNHLLENMTFEEFRTWSEEEENPVVLIPLGSQEIQGPVVPMGDFMLARKIAEEVAERSNAVTAPTMPFGYAEYFWSVPGGIALSADSFRGVLRDILDNFLRHGHKRLVILNGHSGNYSLIDQVIRAVRRETGLIIPCINLWRAIPDSVWTEIHGDYGKKAFSHGGDPITSVYMHYFPELTHPEKAKLPDAPLEMAGMPVMGLGGAKFKDVEIGMPVNVDDRCPDGIVNGDPRLSSAEKGEKFAEYLVGFCADFVEHFRSVDPSDPKK</sequence>
<dbReference type="EMBL" id="FOVR01000017">
    <property type="protein sequence ID" value="SFO97726.1"/>
    <property type="molecule type" value="Genomic_DNA"/>
</dbReference>
<name>A0A1I5LLK2_9HYPH</name>
<evidence type="ECO:0000256" key="1">
    <source>
        <dbReference type="ARBA" id="ARBA00001947"/>
    </source>
</evidence>
<evidence type="ECO:0000313" key="6">
    <source>
        <dbReference type="EMBL" id="SFO97726.1"/>
    </source>
</evidence>
<comment type="similarity">
    <text evidence="5">Belongs to the creatininase superfamily.</text>
</comment>